<feature type="domain" description="DUF4132" evidence="1">
    <location>
        <begin position="1224"/>
        <end position="1395"/>
    </location>
</feature>
<proteinExistence type="predicted"/>
<dbReference type="Proteomes" id="UP000321306">
    <property type="component" value="Unassembled WGS sequence"/>
</dbReference>
<accession>A0A511N7D5</accession>
<dbReference type="RefSeq" id="WP_146887427.1">
    <property type="nucleotide sequence ID" value="NZ_BJXB01000020.1"/>
</dbReference>
<protein>
    <recommendedName>
        <fullName evidence="6">DUF4132 domain-containing protein</fullName>
    </recommendedName>
</protein>
<evidence type="ECO:0000259" key="1">
    <source>
        <dbReference type="Pfam" id="PF13569"/>
    </source>
</evidence>
<sequence length="1594" mass="181912">MSAENNSELQGFQIDWETHFNFRVSQAPAHLAELARRLEKMAGTKGSEPGHDPALVEARIQDFEQVPGLIEALTQADRTALFALMFPHFPERIEQTRPSLGELIAMWQMTRPYDQDLLWFATWSDRLSYWTHGLGPLLATAINQGDQEVFALLKNATQDELQWSMRGRHAVYALLTSQSTEALDHLEKLLLLAHKQAGLREVIMQTFRFARPEAFWRMVTLILDQDLLRFPEVMEMLHHQLNGLSTGADRKVLESQLNMLMVCKQDQDQALKWIREGSGQEVFMALWFFAKEDPPRCLELGAPLLHDENTERRYAAALLLQKTHHTELLKSTHILLRDPDLRICSLGLLGLQRSHNQQLNPQHFTDFDRLYDLVLELLDRLPPEPQHHPLVWPWAGKIMGRDSAHLLISVLGQRPLTDLIPHMPRMSPREHIALMCSLMERFPNDPLVRRMHLESMAHPDKYVYNKAFDLTTTFEYESEDARVNRDWTRGKLKILELTEEQAQFVEGLLVRKTAELRKKTLKFLAAQPLQSVLASVNRLTRQGKTELRQAGLELLETLSKDHPAAPEVKEGIQQLLGHFVPRNPNEAQRFARFQAPEAQPSLKDGLGLFDPDLFSPYTPPVWQERPYASSDLHNWLLKLDGLLLDHQDTLVSLTSWRWEGELQFPLSHFFKFHSCSDLNHQKVFPLAEVWQDWWEGRPHPQDHDMTHLEWMFDRLRGADAPKYAPHPLLRGLPLLTHLGSRVELIGCIFRFLKREGVHPAGIDFLLDAFESHLSVVDLWAPVPSPTSDEPQHPLFHNRWHHIDYQQRLNWQDFKLADFNAQQLGRLWNLLLWMNRGVPRDVQVCMRAWQLGLASENDVMRVHISENAFAGVSRKPDPASPFYALRPLFMRLQDRILEVETTRNDPPTVATPLAQRLSSVLGARHTLKLLSLLGDASMTLKRVKKELENSKKNVFSHLLRVSFPDPTDTPEEFSRLVKVHQLSEERLLELVVYAPQWAKMVEGHLGWTGLSSAVHWLHGHTRDEGTLADHRVRESWEAEISEHTSLTAEELVNGGVDVQWFRKTLGQLGEQRFAKLCKASRYLSGTGAHKRAELFARTLLGGTPEGDLREAVVQKRHQDSVRALGLLPHLDQQSMLSIYRLMQTFLKESRQWGAQRQASEQLAVQMGLGNLARAAGFPDPERMMWQMETLEATHLNGLQVQQEGVTLTLQVDLAGNASIHTERAGKTLKSIPAGLRKHPEVVLLLEARDRLREQKIRMREALEKAMLRGDHFEQAELFSLSAHPVLGPMLQSLVWLQGERDLVLVDGQGLMGLQGSVPLTGEACRIAHPHDLYSSGQWRSWQKHCFDQQIQQPFKQVFRELYLVTPPEQSLLESSRYAGQQVKVPQTLALLKTLQWIKVPDHGFQRQAYRKTFHGHDLSVWVEFQESHGTLLQGESLTVASVKFMVPAEWDPEPLPLAAVPPRLFSEAMRDLDLVVSVAHVGGVDPEATLSTLEMRADLLRETIRLLRIDNVQLKGSRAWIAGHYGNYTVHLGSGTVLRQPGGAVCIVPVSTQSAGRIFLPFADPDPRAAEVISKVLMLAKDHQIQDPSILQQLI</sequence>
<evidence type="ECO:0000313" key="4">
    <source>
        <dbReference type="EMBL" id="GEM48388.1"/>
    </source>
</evidence>
<dbReference type="Pfam" id="PF13569">
    <property type="entry name" value="DUF4132"/>
    <property type="match status" value="1"/>
</dbReference>
<feature type="domain" description="DUF5724" evidence="2">
    <location>
        <begin position="113"/>
        <end position="712"/>
    </location>
</feature>
<feature type="domain" description="DUF7737" evidence="3">
    <location>
        <begin position="1493"/>
        <end position="1593"/>
    </location>
</feature>
<dbReference type="Pfam" id="PF18991">
    <property type="entry name" value="DUF5724"/>
    <property type="match status" value="2"/>
</dbReference>
<gene>
    <name evidence="4" type="ORF">DC3_40230</name>
</gene>
<organism evidence="4 5">
    <name type="scientific">Deinococcus cellulosilyticus (strain DSM 18568 / NBRC 106333 / KACC 11606 / 5516J-15)</name>
    <dbReference type="NCBI Taxonomy" id="1223518"/>
    <lineage>
        <taxon>Bacteria</taxon>
        <taxon>Thermotogati</taxon>
        <taxon>Deinococcota</taxon>
        <taxon>Deinococci</taxon>
        <taxon>Deinococcales</taxon>
        <taxon>Deinococcaceae</taxon>
        <taxon>Deinococcus</taxon>
    </lineage>
</organism>
<evidence type="ECO:0000259" key="3">
    <source>
        <dbReference type="Pfam" id="PF24879"/>
    </source>
</evidence>
<evidence type="ECO:0000259" key="2">
    <source>
        <dbReference type="Pfam" id="PF18991"/>
    </source>
</evidence>
<reference evidence="4 5" key="1">
    <citation type="submission" date="2019-07" db="EMBL/GenBank/DDBJ databases">
        <title>Whole genome shotgun sequence of Deinococcus cellulosilyticus NBRC 106333.</title>
        <authorList>
            <person name="Hosoyama A."/>
            <person name="Uohara A."/>
            <person name="Ohji S."/>
            <person name="Ichikawa N."/>
        </authorList>
    </citation>
    <scope>NUCLEOTIDE SEQUENCE [LARGE SCALE GENOMIC DNA]</scope>
    <source>
        <strain evidence="4 5">NBRC 106333</strain>
    </source>
</reference>
<dbReference type="SUPFAM" id="SSF48371">
    <property type="entry name" value="ARM repeat"/>
    <property type="match status" value="1"/>
</dbReference>
<dbReference type="InterPro" id="IPR056639">
    <property type="entry name" value="DUF7737"/>
</dbReference>
<evidence type="ECO:0008006" key="6">
    <source>
        <dbReference type="Google" id="ProtNLM"/>
    </source>
</evidence>
<dbReference type="EMBL" id="BJXB01000020">
    <property type="protein sequence ID" value="GEM48388.1"/>
    <property type="molecule type" value="Genomic_DNA"/>
</dbReference>
<dbReference type="InterPro" id="IPR016024">
    <property type="entry name" value="ARM-type_fold"/>
</dbReference>
<name>A0A511N7D5_DEIC1</name>
<dbReference type="Pfam" id="PF24879">
    <property type="entry name" value="DUF7737"/>
    <property type="match status" value="1"/>
</dbReference>
<dbReference type="OrthoDB" id="9763697at2"/>
<keyword evidence="5" id="KW-1185">Reference proteome</keyword>
<dbReference type="InterPro" id="IPR025406">
    <property type="entry name" value="DUF4132"/>
</dbReference>
<evidence type="ECO:0000313" key="5">
    <source>
        <dbReference type="Proteomes" id="UP000321306"/>
    </source>
</evidence>
<comment type="caution">
    <text evidence="4">The sequence shown here is derived from an EMBL/GenBank/DDBJ whole genome shotgun (WGS) entry which is preliminary data.</text>
</comment>
<feature type="domain" description="DUF5724" evidence="2">
    <location>
        <begin position="839"/>
        <end position="1186"/>
    </location>
</feature>
<dbReference type="InterPro" id="IPR043782">
    <property type="entry name" value="DUF5724"/>
</dbReference>